<protein>
    <recommendedName>
        <fullName evidence="4">Glycoside hydrolase family 5 domain-containing protein</fullName>
    </recommendedName>
</protein>
<dbReference type="GO" id="GO:0004553">
    <property type="term" value="F:hydrolase activity, hydrolyzing O-glycosyl compounds"/>
    <property type="evidence" value="ECO:0007669"/>
    <property type="project" value="TreeGrafter"/>
</dbReference>
<organism evidence="2 3">
    <name type="scientific">Bradyrhizobium nitroreducens</name>
    <dbReference type="NCBI Taxonomy" id="709803"/>
    <lineage>
        <taxon>Bacteria</taxon>
        <taxon>Pseudomonadati</taxon>
        <taxon>Pseudomonadota</taxon>
        <taxon>Alphaproteobacteria</taxon>
        <taxon>Hyphomicrobiales</taxon>
        <taxon>Nitrobacteraceae</taxon>
        <taxon>Bradyrhizobium</taxon>
    </lineage>
</organism>
<comment type="caution">
    <text evidence="2">The sequence shown here is derived from an EMBL/GenBank/DDBJ whole genome shotgun (WGS) entry which is preliminary data.</text>
</comment>
<dbReference type="EMBL" id="LFJC01000003">
    <property type="protein sequence ID" value="PIT01903.1"/>
    <property type="molecule type" value="Genomic_DNA"/>
</dbReference>
<reference evidence="2 3" key="1">
    <citation type="submission" date="2015-06" db="EMBL/GenBank/DDBJ databases">
        <title>Comparative genome analysis of nirS-carrying Bradyrhizobium sp. strains.</title>
        <authorList>
            <person name="Ishii S."/>
            <person name="Jang J."/>
            <person name="Nishizawa T."/>
            <person name="Senoo K."/>
        </authorList>
    </citation>
    <scope>NUCLEOTIDE SEQUENCE [LARGE SCALE GENOMIC DNA]</scope>
    <source>
        <strain evidence="2 3">TSA1</strain>
    </source>
</reference>
<evidence type="ECO:0000313" key="3">
    <source>
        <dbReference type="Proteomes" id="UP000228930"/>
    </source>
</evidence>
<gene>
    <name evidence="2" type="ORF">TSA1_14795</name>
</gene>
<feature type="chain" id="PRO_5014701768" description="Glycoside hydrolase family 5 domain-containing protein" evidence="1">
    <location>
        <begin position="32"/>
        <end position="445"/>
    </location>
</feature>
<dbReference type="SUPFAM" id="SSF51445">
    <property type="entry name" value="(Trans)glycosidases"/>
    <property type="match status" value="1"/>
</dbReference>
<feature type="signal peptide" evidence="1">
    <location>
        <begin position="1"/>
        <end position="31"/>
    </location>
</feature>
<dbReference type="InterPro" id="IPR051923">
    <property type="entry name" value="Glycosyl_Hydrolase_39"/>
</dbReference>
<evidence type="ECO:0000256" key="1">
    <source>
        <dbReference type="SAM" id="SignalP"/>
    </source>
</evidence>
<dbReference type="Gene3D" id="3.20.20.80">
    <property type="entry name" value="Glycosidases"/>
    <property type="match status" value="1"/>
</dbReference>
<dbReference type="PANTHER" id="PTHR12631:SF10">
    <property type="entry name" value="BETA-XYLOSIDASE-LIKE PROTEIN-RELATED"/>
    <property type="match status" value="1"/>
</dbReference>
<keyword evidence="3" id="KW-1185">Reference proteome</keyword>
<accession>A0A2M6UBD9</accession>
<evidence type="ECO:0000313" key="2">
    <source>
        <dbReference type="EMBL" id="PIT01903.1"/>
    </source>
</evidence>
<sequence>MERRARTLARRHLLRLAGLISSIVLSVPACAQHAQPLDARFLLGVGTHQGLGGPVSARGYVPSENVAQIKQLGFNAFRDDFPWSDFEVGGRRMGFTPRLGRLETQVKSGVARPLLILAFGHHLVPNSSPPTTDEARQRFADYAAAAAQAVVAQHPLFELWNEWNLASKKDAAFSPENYLALAQVARPAVKRVAPNAPFLIGALGDDPGWTWTEKMLRTGILQYADGASIHLYNFCMGPSKRTSAEIIDRLTAFHRLVGQASGNPDYPIYVTETGWTTAGNKCGVSEQAQADNTAQLILWASTATRWLKGMWLYELKDSGKNPSELEDNFGLYRFDNSPKPVACAAQGAWAFIRSTLSAERRELASGVVSINASTASGSRIAVWSEAPDQRYEIRLKGDQQGASFAMPCDPAARPAAGVWIPVSSTPVLIAANDSAVPALEIRPAR</sequence>
<proteinExistence type="predicted"/>
<dbReference type="PANTHER" id="PTHR12631">
    <property type="entry name" value="ALPHA-L-IDURONIDASE"/>
    <property type="match status" value="1"/>
</dbReference>
<dbReference type="Proteomes" id="UP000228930">
    <property type="component" value="Unassembled WGS sequence"/>
</dbReference>
<dbReference type="RefSeq" id="WP_100177087.1">
    <property type="nucleotide sequence ID" value="NZ_LFJC01000003.1"/>
</dbReference>
<dbReference type="AlphaFoldDB" id="A0A2M6UBD9"/>
<dbReference type="InterPro" id="IPR017853">
    <property type="entry name" value="GH"/>
</dbReference>
<evidence type="ECO:0008006" key="4">
    <source>
        <dbReference type="Google" id="ProtNLM"/>
    </source>
</evidence>
<name>A0A2M6UBD9_9BRAD</name>
<keyword evidence="1" id="KW-0732">Signal</keyword>